<protein>
    <recommendedName>
        <fullName evidence="1">Segregation and condensation protein A</fullName>
    </recommendedName>
</protein>
<dbReference type="AlphaFoldDB" id="A0A918Q7V1"/>
<dbReference type="PANTHER" id="PTHR33969">
    <property type="entry name" value="SEGREGATION AND CONDENSATION PROTEIN A"/>
    <property type="match status" value="1"/>
</dbReference>
<comment type="caution">
    <text evidence="2">The sequence shown here is derived from an EMBL/GenBank/DDBJ whole genome shotgun (WGS) entry which is preliminary data.</text>
</comment>
<dbReference type="Proteomes" id="UP000662572">
    <property type="component" value="Unassembled WGS sequence"/>
</dbReference>
<dbReference type="InterPro" id="IPR003768">
    <property type="entry name" value="ScpA"/>
</dbReference>
<sequence>MAPKLSKDDILAQTLENEVFQHRLDFDNGRADNAPDIEADDALVLDLDGYEGPLHVLLELARQQKVDLLKISITTLAEQYLKFIQEARRLRFSLAADYLVMASWLAYLKSRLLLPKTERKATDEPPPEELAAALAFRLQKLNAIRKAVEAIQGRPQLKRDVFARGDPQALVIVPSSKIEASIFDLMTAYVTQRRKEIDRHYDPTRRTEAYQLEEARDHLRDILPELTQWTTLDSVAPVPVGEHGPKRPSYLASTLAASLELTKEGALSLQQLGVFEPLYLRLRQVSEEVAHDT</sequence>
<dbReference type="RefSeq" id="WP_373295605.1">
    <property type="nucleotide sequence ID" value="NZ_BMZB01000003.1"/>
</dbReference>
<evidence type="ECO:0000313" key="3">
    <source>
        <dbReference type="Proteomes" id="UP000662572"/>
    </source>
</evidence>
<keyword evidence="3" id="KW-1185">Reference proteome</keyword>
<accession>A0A918Q7V1</accession>
<evidence type="ECO:0000256" key="1">
    <source>
        <dbReference type="ARBA" id="ARBA00044777"/>
    </source>
</evidence>
<evidence type="ECO:0000313" key="2">
    <source>
        <dbReference type="EMBL" id="GGZ36612.1"/>
    </source>
</evidence>
<dbReference type="EMBL" id="BMZB01000003">
    <property type="protein sequence ID" value="GGZ36612.1"/>
    <property type="molecule type" value="Genomic_DNA"/>
</dbReference>
<reference evidence="2" key="2">
    <citation type="submission" date="2020-09" db="EMBL/GenBank/DDBJ databases">
        <authorList>
            <person name="Sun Q."/>
            <person name="Kim S."/>
        </authorList>
    </citation>
    <scope>NUCLEOTIDE SEQUENCE</scope>
    <source>
        <strain evidence="2">KCTC 32296</strain>
    </source>
</reference>
<reference evidence="2" key="1">
    <citation type="journal article" date="2014" name="Int. J. Syst. Evol. Microbiol.">
        <title>Complete genome sequence of Corynebacterium casei LMG S-19264T (=DSM 44701T), isolated from a smear-ripened cheese.</title>
        <authorList>
            <consortium name="US DOE Joint Genome Institute (JGI-PGF)"/>
            <person name="Walter F."/>
            <person name="Albersmeier A."/>
            <person name="Kalinowski J."/>
            <person name="Ruckert C."/>
        </authorList>
    </citation>
    <scope>NUCLEOTIDE SEQUENCE</scope>
    <source>
        <strain evidence="2">KCTC 32296</strain>
    </source>
</reference>
<proteinExistence type="predicted"/>
<gene>
    <name evidence="2" type="primary">scpA</name>
    <name evidence="2" type="ORF">GCM10011273_23690</name>
</gene>
<dbReference type="Pfam" id="PF02616">
    <property type="entry name" value="SMC_ScpA"/>
    <property type="match status" value="1"/>
</dbReference>
<name>A0A918Q7V1_9CAUL</name>
<dbReference type="PANTHER" id="PTHR33969:SF2">
    <property type="entry name" value="SEGREGATION AND CONDENSATION PROTEIN A"/>
    <property type="match status" value="1"/>
</dbReference>
<dbReference type="Gene3D" id="6.10.250.2410">
    <property type="match status" value="1"/>
</dbReference>
<organism evidence="2 3">
    <name type="scientific">Asticcacaulis endophyticus</name>
    <dbReference type="NCBI Taxonomy" id="1395890"/>
    <lineage>
        <taxon>Bacteria</taxon>
        <taxon>Pseudomonadati</taxon>
        <taxon>Pseudomonadota</taxon>
        <taxon>Alphaproteobacteria</taxon>
        <taxon>Caulobacterales</taxon>
        <taxon>Caulobacteraceae</taxon>
        <taxon>Asticcacaulis</taxon>
    </lineage>
</organism>